<dbReference type="Pfam" id="PF13673">
    <property type="entry name" value="Acetyltransf_10"/>
    <property type="match status" value="1"/>
</dbReference>
<dbReference type="InterPro" id="IPR000182">
    <property type="entry name" value="GNAT_dom"/>
</dbReference>
<dbReference type="SUPFAM" id="SSF55729">
    <property type="entry name" value="Acyl-CoA N-acyltransferases (Nat)"/>
    <property type="match status" value="1"/>
</dbReference>
<evidence type="ECO:0000259" key="1">
    <source>
        <dbReference type="PROSITE" id="PS51186"/>
    </source>
</evidence>
<dbReference type="CDD" id="cd04301">
    <property type="entry name" value="NAT_SF"/>
    <property type="match status" value="1"/>
</dbReference>
<feature type="domain" description="N-acetyltransferase" evidence="1">
    <location>
        <begin position="16"/>
        <end position="153"/>
    </location>
</feature>
<organism evidence="2 3">
    <name type="scientific">Marinospirillum insulare</name>
    <dbReference type="NCBI Taxonomy" id="217169"/>
    <lineage>
        <taxon>Bacteria</taxon>
        <taxon>Pseudomonadati</taxon>
        <taxon>Pseudomonadota</taxon>
        <taxon>Gammaproteobacteria</taxon>
        <taxon>Oceanospirillales</taxon>
        <taxon>Oceanospirillaceae</taxon>
        <taxon>Marinospirillum</taxon>
    </lineage>
</organism>
<dbReference type="RefSeq" id="WP_051610187.1">
    <property type="nucleotide sequence ID" value="NZ_BSOR01000011.1"/>
</dbReference>
<dbReference type="Proteomes" id="UP001156682">
    <property type="component" value="Unassembled WGS sequence"/>
</dbReference>
<name>A0ABQ5ZV11_9GAMM</name>
<evidence type="ECO:0000313" key="2">
    <source>
        <dbReference type="EMBL" id="GLR63128.1"/>
    </source>
</evidence>
<keyword evidence="3" id="KW-1185">Reference proteome</keyword>
<dbReference type="Gene3D" id="3.40.630.30">
    <property type="match status" value="1"/>
</dbReference>
<dbReference type="InterPro" id="IPR057691">
    <property type="entry name" value="DUF7931"/>
</dbReference>
<dbReference type="InterPro" id="IPR039143">
    <property type="entry name" value="GNPNAT1-like"/>
</dbReference>
<gene>
    <name evidence="2" type="ORF">GCM10007878_05630</name>
</gene>
<protein>
    <recommendedName>
        <fullName evidence="1">N-acetyltransferase domain-containing protein</fullName>
    </recommendedName>
</protein>
<evidence type="ECO:0000313" key="3">
    <source>
        <dbReference type="Proteomes" id="UP001156682"/>
    </source>
</evidence>
<accession>A0ABQ5ZV11</accession>
<proteinExistence type="predicted"/>
<dbReference type="InterPro" id="IPR016181">
    <property type="entry name" value="Acyl_CoA_acyltransferase"/>
</dbReference>
<dbReference type="PROSITE" id="PS51186">
    <property type="entry name" value="GNAT"/>
    <property type="match status" value="1"/>
</dbReference>
<comment type="caution">
    <text evidence="2">The sequence shown here is derived from an EMBL/GenBank/DDBJ whole genome shotgun (WGS) entry which is preliminary data.</text>
</comment>
<sequence>MTSPLASSNPNKGAKLTAKQGSWQQLGEACRQIRHKVFIEEQGISAKDELDDKDATSEHFLLLINERPVATARLTQDGHLGRLAVLKPLRDKGLAKKLIARILEHCRRVNLRQVHLNAQISAVNFYSKLGFKPNGDEYDEVGILHLPMLLDFDSQLLDDTQHTEETLITALNTTGQLRIQGQEQVYLAIKVLIQQASRSFSLETPSYINTWFDEASLAPLIQVARRHDHSKVRFLLAETREFSRRSNPLLKLYQRASSYIEIKQSHLLYQTKQSAYLLVDDRHLLWWADYQQPRVELYSADHREAYRLTAQFKLHWEKSQAVKALQSLAL</sequence>
<dbReference type="PANTHER" id="PTHR13355">
    <property type="entry name" value="GLUCOSAMINE 6-PHOSPHATE N-ACETYLTRANSFERASE"/>
    <property type="match status" value="1"/>
</dbReference>
<dbReference type="Pfam" id="PF25559">
    <property type="entry name" value="DUF7931"/>
    <property type="match status" value="1"/>
</dbReference>
<reference evidence="3" key="1">
    <citation type="journal article" date="2019" name="Int. J. Syst. Evol. Microbiol.">
        <title>The Global Catalogue of Microorganisms (GCM) 10K type strain sequencing project: providing services to taxonomists for standard genome sequencing and annotation.</title>
        <authorList>
            <consortium name="The Broad Institute Genomics Platform"/>
            <consortium name="The Broad Institute Genome Sequencing Center for Infectious Disease"/>
            <person name="Wu L."/>
            <person name="Ma J."/>
        </authorList>
    </citation>
    <scope>NUCLEOTIDE SEQUENCE [LARGE SCALE GENOMIC DNA]</scope>
    <source>
        <strain evidence="3">NBRC 100033</strain>
    </source>
</reference>
<dbReference type="EMBL" id="BSOR01000011">
    <property type="protein sequence ID" value="GLR63128.1"/>
    <property type="molecule type" value="Genomic_DNA"/>
</dbReference>
<dbReference type="PANTHER" id="PTHR13355:SF11">
    <property type="entry name" value="GLUCOSAMINE 6-PHOSPHATE N-ACETYLTRANSFERASE"/>
    <property type="match status" value="1"/>
</dbReference>